<sequence length="213" mass="23733">MLSIPWWRPIFAPAIRNILMHACSACLLAAYVRCVLHPAARKGPACSLSLPPPPSAITALFFFLFPCAAKRRGVLSVCLSVRSGVYVHRRAGIYGCMASEQAEGCRSWWGKSSRVGYLVITSLPSYLPCLPGVPCLWYPERSFAGDENKMFSWKTKCQDALKESLVDLRLGCNLDSMYVREQVSRYIDLVRNQKESRGSTRRASPVPCSPSPR</sequence>
<comment type="caution">
    <text evidence="2">The sequence shown here is derived from an EMBL/GenBank/DDBJ whole genome shotgun (WGS) entry which is preliminary data.</text>
</comment>
<keyword evidence="3" id="KW-1185">Reference proteome</keyword>
<reference evidence="2" key="1">
    <citation type="journal article" date="2023" name="Mol. Phylogenet. Evol.">
        <title>Genome-scale phylogeny and comparative genomics of the fungal order Sordariales.</title>
        <authorList>
            <person name="Hensen N."/>
            <person name="Bonometti L."/>
            <person name="Westerberg I."/>
            <person name="Brannstrom I.O."/>
            <person name="Guillou S."/>
            <person name="Cros-Aarteil S."/>
            <person name="Calhoun S."/>
            <person name="Haridas S."/>
            <person name="Kuo A."/>
            <person name="Mondo S."/>
            <person name="Pangilinan J."/>
            <person name="Riley R."/>
            <person name="LaButti K."/>
            <person name="Andreopoulos B."/>
            <person name="Lipzen A."/>
            <person name="Chen C."/>
            <person name="Yan M."/>
            <person name="Daum C."/>
            <person name="Ng V."/>
            <person name="Clum A."/>
            <person name="Steindorff A."/>
            <person name="Ohm R.A."/>
            <person name="Martin F."/>
            <person name="Silar P."/>
            <person name="Natvig D.O."/>
            <person name="Lalanne C."/>
            <person name="Gautier V."/>
            <person name="Ament-Velasquez S.L."/>
            <person name="Kruys A."/>
            <person name="Hutchinson M.I."/>
            <person name="Powell A.J."/>
            <person name="Barry K."/>
            <person name="Miller A.N."/>
            <person name="Grigoriev I.V."/>
            <person name="Debuchy R."/>
            <person name="Gladieux P."/>
            <person name="Hiltunen Thoren M."/>
            <person name="Johannesson H."/>
        </authorList>
    </citation>
    <scope>NUCLEOTIDE SEQUENCE</scope>
    <source>
        <strain evidence="2">SMH4131-1</strain>
    </source>
</reference>
<evidence type="ECO:0000313" key="3">
    <source>
        <dbReference type="Proteomes" id="UP001286456"/>
    </source>
</evidence>
<gene>
    <name evidence="2" type="ORF">B0T19DRAFT_159214</name>
</gene>
<dbReference type="AlphaFoldDB" id="A0AAE0ILF5"/>
<reference evidence="2" key="2">
    <citation type="submission" date="2023-06" db="EMBL/GenBank/DDBJ databases">
        <authorList>
            <consortium name="Lawrence Berkeley National Laboratory"/>
            <person name="Haridas S."/>
            <person name="Hensen N."/>
            <person name="Bonometti L."/>
            <person name="Westerberg I."/>
            <person name="Brannstrom I.O."/>
            <person name="Guillou S."/>
            <person name="Cros-Aarteil S."/>
            <person name="Calhoun S."/>
            <person name="Kuo A."/>
            <person name="Mondo S."/>
            <person name="Pangilinan J."/>
            <person name="Riley R."/>
            <person name="Labutti K."/>
            <person name="Andreopoulos B."/>
            <person name="Lipzen A."/>
            <person name="Chen C."/>
            <person name="Yanf M."/>
            <person name="Daum C."/>
            <person name="Ng V."/>
            <person name="Clum A."/>
            <person name="Steindorff A."/>
            <person name="Ohm R."/>
            <person name="Martin F."/>
            <person name="Silar P."/>
            <person name="Natvig D."/>
            <person name="Lalanne C."/>
            <person name="Gautier V."/>
            <person name="Ament-Velasquez S.L."/>
            <person name="Kruys A."/>
            <person name="Hutchinson M.I."/>
            <person name="Powell A.J."/>
            <person name="Barry K."/>
            <person name="Miller A.N."/>
            <person name="Grigoriev I.V."/>
            <person name="Debuchy R."/>
            <person name="Gladieux P."/>
            <person name="Thoren M.H."/>
            <person name="Johannesson H."/>
        </authorList>
    </citation>
    <scope>NUCLEOTIDE SEQUENCE</scope>
    <source>
        <strain evidence="2">SMH4131-1</strain>
    </source>
</reference>
<organism evidence="2 3">
    <name type="scientific">Cercophora scortea</name>
    <dbReference type="NCBI Taxonomy" id="314031"/>
    <lineage>
        <taxon>Eukaryota</taxon>
        <taxon>Fungi</taxon>
        <taxon>Dikarya</taxon>
        <taxon>Ascomycota</taxon>
        <taxon>Pezizomycotina</taxon>
        <taxon>Sordariomycetes</taxon>
        <taxon>Sordariomycetidae</taxon>
        <taxon>Sordariales</taxon>
        <taxon>Lasiosphaeriaceae</taxon>
        <taxon>Cercophora</taxon>
    </lineage>
</organism>
<protein>
    <submittedName>
        <fullName evidence="2">Uncharacterized protein</fullName>
    </submittedName>
</protein>
<evidence type="ECO:0000313" key="2">
    <source>
        <dbReference type="EMBL" id="KAK3327311.1"/>
    </source>
</evidence>
<proteinExistence type="predicted"/>
<feature type="region of interest" description="Disordered" evidence="1">
    <location>
        <begin position="194"/>
        <end position="213"/>
    </location>
</feature>
<dbReference type="Proteomes" id="UP001286456">
    <property type="component" value="Unassembled WGS sequence"/>
</dbReference>
<evidence type="ECO:0000256" key="1">
    <source>
        <dbReference type="SAM" id="MobiDB-lite"/>
    </source>
</evidence>
<name>A0AAE0ILF5_9PEZI</name>
<accession>A0AAE0ILF5</accession>
<dbReference type="EMBL" id="JAUEPO010000003">
    <property type="protein sequence ID" value="KAK3327311.1"/>
    <property type="molecule type" value="Genomic_DNA"/>
</dbReference>